<dbReference type="Proteomes" id="UP000011087">
    <property type="component" value="Unassembled WGS sequence"/>
</dbReference>
<dbReference type="EnsemblProtists" id="EKX40928">
    <property type="protein sequence ID" value="EKX40928"/>
    <property type="gene ID" value="GUITHDRAFT_112931"/>
</dbReference>
<dbReference type="RefSeq" id="XP_005827908.1">
    <property type="nucleotide sequence ID" value="XM_005827851.1"/>
</dbReference>
<keyword evidence="4" id="KW-1185">Reference proteome</keyword>
<proteinExistence type="predicted"/>
<keyword evidence="1" id="KW-0472">Membrane</keyword>
<sequence>MTGNDAAVQLEIDVLSLNITVQDNSISSPFKLYDNQDALLLYGGGFKSVDAITNCNKIPLCASQLSKSTTPSSSGNSIFSIGKIPIGTCWHVSDSICLLDIQSQSCARLKTVPRASLLTAAIGAPKSKFVYVQRERIQTFPTSPIFAKVVQQARPRFLDHRISIVALGSASLVENRLKRMSVGQRLRFSVWFETFSSAHVLDRISLVKGNLTSTRGLAWGYTSADRAYFVGDYESYQPGPSPRNRGAMDFEIDSAGTGSYTVAFYSQSLACSAELQPFGTNIIPTDLGFQLTGKDSKPYKTPAIEIDVYIGGSTIPICNCKDVLSCSSISCVDLATCVPLDFSAFNHTVVEIVDTILGYPSTYKISCASGYYRAVALDSDVSSTSQTEILTCQVDKWVPSFNNFQFFCKMIKAPISTATSAPAQRVSTTTTAATISTTPAPEAPTRTNVSGSNVVVIDYNSSSIGLPSHLWGFVSAQNLQVSFRNAQFISFEGGLLLQFYGVCDCSLFGTSDWIFLNGSSNSAASSCSTQSCSDVSSFPYSIKLPQEFQTAAASRYENFLQADWMLSLGPCQLRLSTRNKLLKFFITAVSNASICSQGLVNAVLLNQSSKVIDSGTSTYFRLEILVTESTWTSWTAGEERFFILELSDSTHAGLWWSTSSSFAATWESNPTLSLQKEKTNPHTEWQVLETCSQNQRLKLSTIPWSNNTDLSTESPFLLALHESAMWYNYLKLASGLPVNQGDGSFAANTFPSLSDPSCRSVGSLFMTDIGVGARYAYSFDRSLVQIACKSGCVKVFSQTLLNAVDICRNSWQKMMKLGPSRWNGVSFTIFQTVLDASFWLNLSCSDDIVRDTCLDAVESYDLLFTNGLGCRAAQGTGAENALPLFDLAFSCGTGCQDRIRQFAMTNPCCYEHIASFQTDWWGQLMPDGQNVVEVALPYGWTRTYDRPTCVDQSKVATFSCMLDSCVKDRAALSSQCCPRLTCYNGGQQRSKNACQCTCPEGRHTGLYCNVTSDLVYANLLMNLSSAFNATEEWRIRTGVATFLSLTANDVYVNLVHLMSGRRSANIPQFTYQIDLRVVGSSYENVQKIYTALRVLRVSDVSWTFGSLSSLRYIVSCNESTWCCSDSIRCPACALTCCLPCVAPSNTSQAPSSQQVDGMIPREPNRPAFAYYWIAIIIVVVVLSSYCFAYRKNSSFRAALSELWQGVKSILNFFLTRCASLRGRQKSQARPEFIQFSPRTTTTVGLDEKHKFDSSDSTLIATEEQEHASAGTIPGVFEGP</sequence>
<accession>L1IXD8</accession>
<reference evidence="3" key="3">
    <citation type="submission" date="2015-06" db="UniProtKB">
        <authorList>
            <consortium name="EnsemblProtists"/>
        </authorList>
    </citation>
    <scope>IDENTIFICATION</scope>
</reference>
<keyword evidence="1" id="KW-1133">Transmembrane helix</keyword>
<evidence type="ECO:0000313" key="2">
    <source>
        <dbReference type="EMBL" id="EKX40928.1"/>
    </source>
</evidence>
<feature type="transmembrane region" description="Helical" evidence="1">
    <location>
        <begin position="1168"/>
        <end position="1188"/>
    </location>
</feature>
<dbReference type="PaxDb" id="55529-EKX40928"/>
<evidence type="ECO:0000256" key="1">
    <source>
        <dbReference type="SAM" id="Phobius"/>
    </source>
</evidence>
<evidence type="ECO:0000313" key="3">
    <source>
        <dbReference type="EnsemblProtists" id="EKX40928"/>
    </source>
</evidence>
<evidence type="ECO:0000313" key="4">
    <source>
        <dbReference type="Proteomes" id="UP000011087"/>
    </source>
</evidence>
<keyword evidence="1" id="KW-0812">Transmembrane</keyword>
<dbReference type="EMBL" id="JH993027">
    <property type="protein sequence ID" value="EKX40928.1"/>
    <property type="molecule type" value="Genomic_DNA"/>
</dbReference>
<organism evidence="2">
    <name type="scientific">Guillardia theta (strain CCMP2712)</name>
    <name type="common">Cryptophyte</name>
    <dbReference type="NCBI Taxonomy" id="905079"/>
    <lineage>
        <taxon>Eukaryota</taxon>
        <taxon>Cryptophyceae</taxon>
        <taxon>Pyrenomonadales</taxon>
        <taxon>Geminigeraceae</taxon>
        <taxon>Guillardia</taxon>
    </lineage>
</organism>
<dbReference type="GeneID" id="17297562"/>
<dbReference type="KEGG" id="gtt:GUITHDRAFT_112931"/>
<dbReference type="AlphaFoldDB" id="L1IXD8"/>
<gene>
    <name evidence="2" type="ORF">GUITHDRAFT_112931</name>
</gene>
<reference evidence="4" key="2">
    <citation type="submission" date="2012-11" db="EMBL/GenBank/DDBJ databases">
        <authorList>
            <person name="Kuo A."/>
            <person name="Curtis B.A."/>
            <person name="Tanifuji G."/>
            <person name="Burki F."/>
            <person name="Gruber A."/>
            <person name="Irimia M."/>
            <person name="Maruyama S."/>
            <person name="Arias M.C."/>
            <person name="Ball S.G."/>
            <person name="Gile G.H."/>
            <person name="Hirakawa Y."/>
            <person name="Hopkins J.F."/>
            <person name="Rensing S.A."/>
            <person name="Schmutz J."/>
            <person name="Symeonidi A."/>
            <person name="Elias M."/>
            <person name="Eveleigh R.J."/>
            <person name="Herman E.K."/>
            <person name="Klute M.J."/>
            <person name="Nakayama T."/>
            <person name="Obornik M."/>
            <person name="Reyes-Prieto A."/>
            <person name="Armbrust E.V."/>
            <person name="Aves S.J."/>
            <person name="Beiko R.G."/>
            <person name="Coutinho P."/>
            <person name="Dacks J.B."/>
            <person name="Durnford D.G."/>
            <person name="Fast N.M."/>
            <person name="Green B.R."/>
            <person name="Grisdale C."/>
            <person name="Hempe F."/>
            <person name="Henrissat B."/>
            <person name="Hoppner M.P."/>
            <person name="Ishida K.-I."/>
            <person name="Kim E."/>
            <person name="Koreny L."/>
            <person name="Kroth P.G."/>
            <person name="Liu Y."/>
            <person name="Malik S.-B."/>
            <person name="Maier U.G."/>
            <person name="McRose D."/>
            <person name="Mock T."/>
            <person name="Neilson J.A."/>
            <person name="Onodera N.T."/>
            <person name="Poole A.M."/>
            <person name="Pritham E.J."/>
            <person name="Richards T.A."/>
            <person name="Rocap G."/>
            <person name="Roy S.W."/>
            <person name="Sarai C."/>
            <person name="Schaack S."/>
            <person name="Shirato S."/>
            <person name="Slamovits C.H."/>
            <person name="Spencer D.F."/>
            <person name="Suzuki S."/>
            <person name="Worden A.Z."/>
            <person name="Zauner S."/>
            <person name="Barry K."/>
            <person name="Bell C."/>
            <person name="Bharti A.K."/>
            <person name="Crow J.A."/>
            <person name="Grimwood J."/>
            <person name="Kramer R."/>
            <person name="Lindquist E."/>
            <person name="Lucas S."/>
            <person name="Salamov A."/>
            <person name="McFadden G.I."/>
            <person name="Lane C.E."/>
            <person name="Keeling P.J."/>
            <person name="Gray M.W."/>
            <person name="Grigoriev I.V."/>
            <person name="Archibald J.M."/>
        </authorList>
    </citation>
    <scope>NUCLEOTIDE SEQUENCE</scope>
    <source>
        <strain evidence="4">CCMP2712</strain>
    </source>
</reference>
<protein>
    <submittedName>
        <fullName evidence="2 3">Uncharacterized protein</fullName>
    </submittedName>
</protein>
<dbReference type="HOGENOM" id="CLU_263271_0_0_1"/>
<reference evidence="2 4" key="1">
    <citation type="journal article" date="2012" name="Nature">
        <title>Algal genomes reveal evolutionary mosaicism and the fate of nucleomorphs.</title>
        <authorList>
            <consortium name="DOE Joint Genome Institute"/>
            <person name="Curtis B.A."/>
            <person name="Tanifuji G."/>
            <person name="Burki F."/>
            <person name="Gruber A."/>
            <person name="Irimia M."/>
            <person name="Maruyama S."/>
            <person name="Arias M.C."/>
            <person name="Ball S.G."/>
            <person name="Gile G.H."/>
            <person name="Hirakawa Y."/>
            <person name="Hopkins J.F."/>
            <person name="Kuo A."/>
            <person name="Rensing S.A."/>
            <person name="Schmutz J."/>
            <person name="Symeonidi A."/>
            <person name="Elias M."/>
            <person name="Eveleigh R.J."/>
            <person name="Herman E.K."/>
            <person name="Klute M.J."/>
            <person name="Nakayama T."/>
            <person name="Obornik M."/>
            <person name="Reyes-Prieto A."/>
            <person name="Armbrust E.V."/>
            <person name="Aves S.J."/>
            <person name="Beiko R.G."/>
            <person name="Coutinho P."/>
            <person name="Dacks J.B."/>
            <person name="Durnford D.G."/>
            <person name="Fast N.M."/>
            <person name="Green B.R."/>
            <person name="Grisdale C.J."/>
            <person name="Hempel F."/>
            <person name="Henrissat B."/>
            <person name="Hoppner M.P."/>
            <person name="Ishida K."/>
            <person name="Kim E."/>
            <person name="Koreny L."/>
            <person name="Kroth P.G."/>
            <person name="Liu Y."/>
            <person name="Malik S.B."/>
            <person name="Maier U.G."/>
            <person name="McRose D."/>
            <person name="Mock T."/>
            <person name="Neilson J.A."/>
            <person name="Onodera N.T."/>
            <person name="Poole A.M."/>
            <person name="Pritham E.J."/>
            <person name="Richards T.A."/>
            <person name="Rocap G."/>
            <person name="Roy S.W."/>
            <person name="Sarai C."/>
            <person name="Schaack S."/>
            <person name="Shirato S."/>
            <person name="Slamovits C.H."/>
            <person name="Spencer D.F."/>
            <person name="Suzuki S."/>
            <person name="Worden A.Z."/>
            <person name="Zauner S."/>
            <person name="Barry K."/>
            <person name="Bell C."/>
            <person name="Bharti A.K."/>
            <person name="Crow J.A."/>
            <person name="Grimwood J."/>
            <person name="Kramer R."/>
            <person name="Lindquist E."/>
            <person name="Lucas S."/>
            <person name="Salamov A."/>
            <person name="McFadden G.I."/>
            <person name="Lane C.E."/>
            <person name="Keeling P.J."/>
            <person name="Gray M.W."/>
            <person name="Grigoriev I.V."/>
            <person name="Archibald J.M."/>
        </authorList>
    </citation>
    <scope>NUCLEOTIDE SEQUENCE</scope>
    <source>
        <strain evidence="2 4">CCMP2712</strain>
    </source>
</reference>
<name>L1IXD8_GUITC</name>